<dbReference type="PANTHER" id="PTHR45632">
    <property type="entry name" value="LD33804P"/>
    <property type="match status" value="1"/>
</dbReference>
<dbReference type="Gene3D" id="3.30.710.10">
    <property type="entry name" value="Potassium Channel Kv1.1, Chain A"/>
    <property type="match status" value="1"/>
</dbReference>
<dbReference type="SUPFAM" id="SSF54695">
    <property type="entry name" value="POZ domain"/>
    <property type="match status" value="1"/>
</dbReference>
<dbReference type="GO" id="GO:0030536">
    <property type="term" value="P:larval feeding behavior"/>
    <property type="evidence" value="ECO:0007669"/>
    <property type="project" value="UniProtKB-ARBA"/>
</dbReference>
<comment type="function">
    <text evidence="10">Substrate-specific adapter of a BCR (BTB-CUL3-RBX1) E3 ubiquitin ligase complex that regulates the response to oxidative stress by targeting nfe2l2/nrf2 for ubiquitination. Keap1 acts as a key sensor of oxidative and electrophilic stress: in normal conditions, the BCR(KEAP1) complex mediates ubiquitination and degradation of nfe2l2/nrf2, a transcription factor regulating expression of many cytoprotective genes. In response to oxidative stress, different electrophile metabolites trigger non-enzymatic covalent modifications of highly reactive cysteine residues in KEAP1, leading to inactivate the ubiquitin ligase activity of the BCR(KEAP1) complex, promoting nfe2l2/nrf2 nuclear accumulation and expression of phase II detoxifying enzymes.</text>
</comment>
<evidence type="ECO:0000256" key="5">
    <source>
        <dbReference type="ARBA" id="ARBA00022441"/>
    </source>
</evidence>
<feature type="domain" description="BTB" evidence="11">
    <location>
        <begin position="55"/>
        <end position="126"/>
    </location>
</feature>
<dbReference type="GO" id="GO:0016567">
    <property type="term" value="P:protein ubiquitination"/>
    <property type="evidence" value="ECO:0007669"/>
    <property type="project" value="UniProtKB-ARBA"/>
</dbReference>
<dbReference type="PIRSF" id="PIRSF037037">
    <property type="entry name" value="Kelch-like_protein_gigaxonin"/>
    <property type="match status" value="1"/>
</dbReference>
<comment type="pathway">
    <text evidence="3">Protein modification; protein ubiquitination.</text>
</comment>
<dbReference type="Gene3D" id="1.25.40.420">
    <property type="match status" value="1"/>
</dbReference>
<reference evidence="12 13" key="1">
    <citation type="submission" date="2019-04" db="EMBL/GenBank/DDBJ databases">
        <title>Chromosome genome assembly for Takifugu flavidus.</title>
        <authorList>
            <person name="Xiao S."/>
        </authorList>
    </citation>
    <scope>NUCLEOTIDE SEQUENCE [LARGE SCALE GENOMIC DNA]</scope>
    <source>
        <strain evidence="12">HTHZ2018</strain>
        <tissue evidence="12">Muscle</tissue>
    </source>
</reference>
<dbReference type="GO" id="GO:0071379">
    <property type="term" value="P:cellular response to prostaglandin stimulus"/>
    <property type="evidence" value="ECO:0007669"/>
    <property type="project" value="UniProtKB-ARBA"/>
</dbReference>
<evidence type="ECO:0000256" key="8">
    <source>
        <dbReference type="ARBA" id="ARBA00022786"/>
    </source>
</evidence>
<evidence type="ECO:0000256" key="7">
    <source>
        <dbReference type="ARBA" id="ARBA00022737"/>
    </source>
</evidence>
<keyword evidence="13" id="KW-1185">Reference proteome</keyword>
<evidence type="ECO:0000256" key="10">
    <source>
        <dbReference type="ARBA" id="ARBA00056937"/>
    </source>
</evidence>
<dbReference type="InterPro" id="IPR000210">
    <property type="entry name" value="BTB/POZ_dom"/>
</dbReference>
<dbReference type="InterPro" id="IPR015915">
    <property type="entry name" value="Kelch-typ_b-propeller"/>
</dbReference>
<evidence type="ECO:0000313" key="13">
    <source>
        <dbReference type="Proteomes" id="UP000324091"/>
    </source>
</evidence>
<evidence type="ECO:0000313" key="12">
    <source>
        <dbReference type="EMBL" id="TWW71902.1"/>
    </source>
</evidence>
<evidence type="ECO:0000259" key="11">
    <source>
        <dbReference type="PROSITE" id="PS50097"/>
    </source>
</evidence>
<dbReference type="Pfam" id="PF07707">
    <property type="entry name" value="BACK"/>
    <property type="match status" value="1"/>
</dbReference>
<dbReference type="FunFam" id="3.30.710.10:FF:000001">
    <property type="entry name" value="Kelch-like family member 20"/>
    <property type="match status" value="1"/>
</dbReference>
<dbReference type="GO" id="GO:0005737">
    <property type="term" value="C:cytoplasm"/>
    <property type="evidence" value="ECO:0007669"/>
    <property type="project" value="UniProtKB-SubCell"/>
</dbReference>
<dbReference type="Gene3D" id="2.120.10.80">
    <property type="entry name" value="Kelch-type beta propeller"/>
    <property type="match status" value="1"/>
</dbReference>
<dbReference type="PROSITE" id="PS50097">
    <property type="entry name" value="BTB"/>
    <property type="match status" value="1"/>
</dbReference>
<keyword evidence="6" id="KW-0963">Cytoplasm</keyword>
<dbReference type="GO" id="GO:0006511">
    <property type="term" value="P:ubiquitin-dependent protein catabolic process"/>
    <property type="evidence" value="ECO:0007669"/>
    <property type="project" value="UniProtKB-ARBA"/>
</dbReference>
<comment type="similarity">
    <text evidence="4">Belongs to the KEAP1 family.</text>
</comment>
<dbReference type="GO" id="GO:0005634">
    <property type="term" value="C:nucleus"/>
    <property type="evidence" value="ECO:0007669"/>
    <property type="project" value="UniProtKB-SubCell"/>
</dbReference>
<dbReference type="Pfam" id="PF24681">
    <property type="entry name" value="Kelch_KLHDC2_KLHL20_DRC7"/>
    <property type="match status" value="1"/>
</dbReference>
<dbReference type="PANTHER" id="PTHR45632:SF13">
    <property type="entry name" value="KELCH-LIKE PROTEIN 26"/>
    <property type="match status" value="1"/>
</dbReference>
<dbReference type="EMBL" id="RHFK02000008">
    <property type="protein sequence ID" value="TWW71902.1"/>
    <property type="molecule type" value="Genomic_DNA"/>
</dbReference>
<dbReference type="Proteomes" id="UP000324091">
    <property type="component" value="Chromosome 16"/>
</dbReference>
<keyword evidence="9" id="KW-0539">Nucleus</keyword>
<evidence type="ECO:0000256" key="4">
    <source>
        <dbReference type="ARBA" id="ARBA00005288"/>
    </source>
</evidence>
<dbReference type="SMART" id="SM00875">
    <property type="entry name" value="BACK"/>
    <property type="match status" value="1"/>
</dbReference>
<evidence type="ECO:0000256" key="2">
    <source>
        <dbReference type="ARBA" id="ARBA00004496"/>
    </source>
</evidence>
<evidence type="ECO:0000256" key="6">
    <source>
        <dbReference type="ARBA" id="ARBA00022490"/>
    </source>
</evidence>
<proteinExistence type="inferred from homology"/>
<gene>
    <name evidence="12" type="ORF">D4764_16G0003990</name>
</gene>
<evidence type="ECO:0000256" key="3">
    <source>
        <dbReference type="ARBA" id="ARBA00004906"/>
    </source>
</evidence>
<comment type="subcellular location">
    <subcellularLocation>
        <location evidence="2">Cytoplasm</location>
    </subcellularLocation>
    <subcellularLocation>
        <location evidence="1">Nucleus</location>
    </subcellularLocation>
</comment>
<dbReference type="FunFam" id="2.120.10.80:FF:000024">
    <property type="entry name" value="Kelch-like ECH-associated protein 1"/>
    <property type="match status" value="1"/>
</dbReference>
<dbReference type="InterPro" id="IPR006652">
    <property type="entry name" value="Kelch_1"/>
</dbReference>
<dbReference type="Pfam" id="PF00651">
    <property type="entry name" value="BTB"/>
    <property type="match status" value="1"/>
</dbReference>
<dbReference type="SMART" id="SM00612">
    <property type="entry name" value="Kelch"/>
    <property type="match status" value="6"/>
</dbReference>
<dbReference type="GO" id="GO:0071466">
    <property type="term" value="P:cellular response to xenobiotic stimulus"/>
    <property type="evidence" value="ECO:0007669"/>
    <property type="project" value="UniProtKB-ARBA"/>
</dbReference>
<dbReference type="AlphaFoldDB" id="A0A5C6NWQ1"/>
<keyword evidence="8" id="KW-0833">Ubl conjugation pathway</keyword>
<dbReference type="InterPro" id="IPR011333">
    <property type="entry name" value="SKP1/BTB/POZ_sf"/>
</dbReference>
<keyword evidence="5" id="KW-0880">Kelch repeat</keyword>
<sequence>MHCSMRKKRPICDSDFSAIVVPSMHGSGYLDYTVETHASRSMKVMEEFRQQELLCDLVLHVTYKDKTVDFKVHKVVLASCSPYFRAMFTSSFRECSAPEVTLCDVCPQVLGRLIDFAYTSHITVGEKCVLHLLLAAMRYQVEDVAKACCDFLTKHVEPANAIGIARFAEEIGCVELHRWCRDYINTHFSEVTKEDEFFSLSHCQLLELISQDSLKVLCESEVYKACTDWVRWDMEGRAQYLHALLNAVHIYALPPKFLKNQLLSCPILSKANACKDFLSKIFQDMTLRKLPPAPNRGTQLIYVAGGYRQHSLALMEAYDPRGNVWLKLANMASPCSGLGACALFGLLYTVGGRNLTLQTNTESSMLCCYNPMTNQWSQRASLNTPRNRVGVGVVDGCIYAVGGSQGSTHHNTAERWDPESNRWSFVCPMSVARLGAGVTACGGFLYVVGGYDGQTRWNTAERYQPDTNTWQQLAPMSTTRSGLGLVCLNSYLYAIGGYNGQNQLCSVERYNIARNIWEPRASMHQCRSAHGVTVHQGCIFVFGGFNQQGFLSSVECYCPDRNEWKRIADMPVGRSGMGVAVTMEPCPGSLPEPEDEEQDGVS</sequence>
<evidence type="ECO:0000256" key="9">
    <source>
        <dbReference type="ARBA" id="ARBA00023242"/>
    </source>
</evidence>
<dbReference type="InterPro" id="IPR011705">
    <property type="entry name" value="BACK"/>
</dbReference>
<dbReference type="InterPro" id="IPR017096">
    <property type="entry name" value="BTB-kelch_protein"/>
</dbReference>
<name>A0A5C6NWQ1_9TELE</name>
<protein>
    <submittedName>
        <fullName evidence="12">Kelch-like ECH-associated protein 1</fullName>
    </submittedName>
</protein>
<organism evidence="12 13">
    <name type="scientific">Takifugu flavidus</name>
    <name type="common">sansaifugu</name>
    <dbReference type="NCBI Taxonomy" id="433684"/>
    <lineage>
        <taxon>Eukaryota</taxon>
        <taxon>Metazoa</taxon>
        <taxon>Chordata</taxon>
        <taxon>Craniata</taxon>
        <taxon>Vertebrata</taxon>
        <taxon>Euteleostomi</taxon>
        <taxon>Actinopterygii</taxon>
        <taxon>Neopterygii</taxon>
        <taxon>Teleostei</taxon>
        <taxon>Neoteleostei</taxon>
        <taxon>Acanthomorphata</taxon>
        <taxon>Eupercaria</taxon>
        <taxon>Tetraodontiformes</taxon>
        <taxon>Tetradontoidea</taxon>
        <taxon>Tetraodontidae</taxon>
        <taxon>Takifugu</taxon>
    </lineage>
</organism>
<dbReference type="SMART" id="SM00225">
    <property type="entry name" value="BTB"/>
    <property type="match status" value="1"/>
</dbReference>
<dbReference type="SUPFAM" id="SSF117281">
    <property type="entry name" value="Kelch motif"/>
    <property type="match status" value="1"/>
</dbReference>
<dbReference type="FunFam" id="1.25.40.420:FF:000001">
    <property type="entry name" value="Kelch-like family member 12"/>
    <property type="match status" value="1"/>
</dbReference>
<dbReference type="Pfam" id="PF01344">
    <property type="entry name" value="Kelch_1"/>
    <property type="match status" value="3"/>
</dbReference>
<accession>A0A5C6NWQ1</accession>
<keyword evidence="7" id="KW-0677">Repeat</keyword>
<evidence type="ECO:0000256" key="1">
    <source>
        <dbReference type="ARBA" id="ARBA00004123"/>
    </source>
</evidence>
<comment type="caution">
    <text evidence="12">The sequence shown here is derived from an EMBL/GenBank/DDBJ whole genome shotgun (WGS) entry which is preliminary data.</text>
</comment>